<dbReference type="Gene3D" id="3.40.50.1820">
    <property type="entry name" value="alpha/beta hydrolase"/>
    <property type="match status" value="1"/>
</dbReference>
<dbReference type="Pfam" id="PF12146">
    <property type="entry name" value="Hydrolase_4"/>
    <property type="match status" value="1"/>
</dbReference>
<keyword evidence="3" id="KW-1185">Reference proteome</keyword>
<dbReference type="InterPro" id="IPR016986">
    <property type="entry name" value="UCP031982_abhydr"/>
</dbReference>
<dbReference type="PIRSF" id="PIRSF031982">
    <property type="entry name" value="UCP031982_abhydr"/>
    <property type="match status" value="1"/>
</dbReference>
<dbReference type="RefSeq" id="WP_126398993.1">
    <property type="nucleotide sequence ID" value="NZ_CP034539.1"/>
</dbReference>
<dbReference type="AlphaFoldDB" id="A0A3Q9F0U5"/>
<proteinExistence type="predicted"/>
<dbReference type="SUPFAM" id="SSF53474">
    <property type="entry name" value="alpha/beta-Hydrolases"/>
    <property type="match status" value="1"/>
</dbReference>
<evidence type="ECO:0000259" key="1">
    <source>
        <dbReference type="Pfam" id="PF12146"/>
    </source>
</evidence>
<feature type="domain" description="Serine aminopeptidase S33" evidence="1">
    <location>
        <begin position="41"/>
        <end position="145"/>
    </location>
</feature>
<accession>A0A3Q9F0U5</accession>
<gene>
    <name evidence="2" type="ORF">EJ357_47415</name>
</gene>
<sequence length="285" mass="30199">MEATEVLELTDSARRAWSGNAARPVRVHLWRPAKLTDRTPLVLLSHGTGGAAVDLAWLAGALAEAGILAAGIDHHGHNYVDGYHAEAFAAWWDRPRDLSFALDHISATMTQGRVGAGGFSIGGYTAAALLGARVADDAYAALLSGEIEAPPTPEYPGLDAELRERIPPEQLQAWVTESAADHTDSRIDAAFLLAPSLGPLLDEASLSAIKQPVAVWWADADATAPPATNAHRYSAAIPTATGYSAGADTGHYTFVNDDTQDTPTRDRVAAAAAAFFDRHLRRPAH</sequence>
<evidence type="ECO:0000313" key="2">
    <source>
        <dbReference type="EMBL" id="AZQ40073.1"/>
    </source>
</evidence>
<dbReference type="InterPro" id="IPR029058">
    <property type="entry name" value="AB_hydrolase_fold"/>
</dbReference>
<organism evidence="2 3">
    <name type="scientific">Streptomyces cyaneochromogenes</name>
    <dbReference type="NCBI Taxonomy" id="2496836"/>
    <lineage>
        <taxon>Bacteria</taxon>
        <taxon>Bacillati</taxon>
        <taxon>Actinomycetota</taxon>
        <taxon>Actinomycetes</taxon>
        <taxon>Kitasatosporales</taxon>
        <taxon>Streptomycetaceae</taxon>
        <taxon>Streptomyces</taxon>
    </lineage>
</organism>
<reference evidence="2 3" key="1">
    <citation type="journal article" date="2019" name="Int. J. Syst. Evol. Microbiol.">
        <title>Streptomyces cyaneochromogenes sp. nov., a blue pigment-producing actinomycete from manganese-contaminated soil.</title>
        <authorList>
            <person name="Tang X."/>
            <person name="Zhao J."/>
            <person name="Li K."/>
            <person name="Chen Z."/>
            <person name="Sun Y."/>
            <person name="Gao J."/>
        </authorList>
    </citation>
    <scope>NUCLEOTIDE SEQUENCE [LARGE SCALE GENOMIC DNA]</scope>
    <source>
        <strain evidence="2 3">MK-45</strain>
    </source>
</reference>
<name>A0A3Q9F0U5_9ACTN</name>
<evidence type="ECO:0000313" key="3">
    <source>
        <dbReference type="Proteomes" id="UP000280298"/>
    </source>
</evidence>
<dbReference type="Proteomes" id="UP000280298">
    <property type="component" value="Chromosome"/>
</dbReference>
<dbReference type="KEGG" id="scya:EJ357_47415"/>
<dbReference type="InterPro" id="IPR022742">
    <property type="entry name" value="Hydrolase_4"/>
</dbReference>
<dbReference type="EMBL" id="CP034539">
    <property type="protein sequence ID" value="AZQ40073.1"/>
    <property type="molecule type" value="Genomic_DNA"/>
</dbReference>
<dbReference type="OrthoDB" id="9765647at2"/>
<protein>
    <recommendedName>
        <fullName evidence="1">Serine aminopeptidase S33 domain-containing protein</fullName>
    </recommendedName>
</protein>